<proteinExistence type="predicted"/>
<dbReference type="InParanoid" id="E8R691"/>
<protein>
    <submittedName>
        <fullName evidence="2">Metal dependent phosphohydrolase</fullName>
    </submittedName>
</protein>
<dbReference type="Proteomes" id="UP000008631">
    <property type="component" value="Chromosome"/>
</dbReference>
<dbReference type="RefSeq" id="WP_013563075.1">
    <property type="nucleotide sequence ID" value="NC_014962.1"/>
</dbReference>
<dbReference type="Pfam" id="PF13328">
    <property type="entry name" value="HD_4"/>
    <property type="match status" value="1"/>
</dbReference>
<gene>
    <name evidence="2" type="ordered locus">Isop_0189</name>
</gene>
<dbReference type="OrthoDB" id="272476at2"/>
<organism evidence="2 3">
    <name type="scientific">Isosphaera pallida (strain ATCC 43644 / DSM 9630 / IS1B)</name>
    <dbReference type="NCBI Taxonomy" id="575540"/>
    <lineage>
        <taxon>Bacteria</taxon>
        <taxon>Pseudomonadati</taxon>
        <taxon>Planctomycetota</taxon>
        <taxon>Planctomycetia</taxon>
        <taxon>Isosphaerales</taxon>
        <taxon>Isosphaeraceae</taxon>
        <taxon>Isosphaera</taxon>
    </lineage>
</organism>
<dbReference type="PANTHER" id="PTHR46246">
    <property type="entry name" value="GUANOSINE-3',5'-BIS(DIPHOSPHATE) 3'-PYROPHOSPHOHYDROLASE MESH1"/>
    <property type="match status" value="1"/>
</dbReference>
<dbReference type="PANTHER" id="PTHR46246:SF1">
    <property type="entry name" value="GUANOSINE-3',5'-BIS(DIPHOSPHATE) 3'-PYROPHOSPHOHYDROLASE MESH1"/>
    <property type="match status" value="1"/>
</dbReference>
<feature type="region of interest" description="Disordered" evidence="1">
    <location>
        <begin position="1"/>
        <end position="22"/>
    </location>
</feature>
<dbReference type="SUPFAM" id="SSF109604">
    <property type="entry name" value="HD-domain/PDEase-like"/>
    <property type="match status" value="1"/>
</dbReference>
<sequence length="215" mass="23683">MNASSAASSVEGRRGDLFEDSSGGSDVGLQTLMEAIAFAARVHHGATRKDGRTPYVSHVARVTLVVRHVFGIADEQVLCAAALHDVLEDTATDFDDVAERFGTQVARWVAVLSKDSRLPEPEREEAYRQALSRSPWQVRVVKLADMLDNLYDRASLPTAQHARILTKLEGYLDALRVEVGDPAREAWEMVRERLARAREAVRLDEGGGTLQESVS</sequence>
<dbReference type="EMBL" id="CP002353">
    <property type="protein sequence ID" value="ADV60786.1"/>
    <property type="molecule type" value="Genomic_DNA"/>
</dbReference>
<dbReference type="STRING" id="575540.Isop_0189"/>
<keyword evidence="3" id="KW-1185">Reference proteome</keyword>
<dbReference type="eggNOG" id="COG0317">
    <property type="taxonomic scope" value="Bacteria"/>
</dbReference>
<dbReference type="Gene3D" id="1.10.3210.10">
    <property type="entry name" value="Hypothetical protein af1432"/>
    <property type="match status" value="1"/>
</dbReference>
<dbReference type="GO" id="GO:0008893">
    <property type="term" value="F:guanosine-3',5'-bis(diphosphate) 3'-diphosphatase activity"/>
    <property type="evidence" value="ECO:0007669"/>
    <property type="project" value="TreeGrafter"/>
</dbReference>
<reference evidence="2 3" key="2">
    <citation type="journal article" date="2011" name="Stand. Genomic Sci.">
        <title>Complete genome sequence of Isosphaera pallida type strain (IS1B).</title>
        <authorList>
            <consortium name="US DOE Joint Genome Institute (JGI-PGF)"/>
            <person name="Goker M."/>
            <person name="Cleland D."/>
            <person name="Saunders E."/>
            <person name="Lapidus A."/>
            <person name="Nolan M."/>
            <person name="Lucas S."/>
            <person name="Hammon N."/>
            <person name="Deshpande S."/>
            <person name="Cheng J.F."/>
            <person name="Tapia R."/>
            <person name="Han C."/>
            <person name="Goodwin L."/>
            <person name="Pitluck S."/>
            <person name="Liolios K."/>
            <person name="Pagani I."/>
            <person name="Ivanova N."/>
            <person name="Mavromatis K."/>
            <person name="Pati A."/>
            <person name="Chen A."/>
            <person name="Palaniappan K."/>
            <person name="Land M."/>
            <person name="Hauser L."/>
            <person name="Chang Y.J."/>
            <person name="Jeffries C.D."/>
            <person name="Detter J.C."/>
            <person name="Beck B."/>
            <person name="Woyke T."/>
            <person name="Bristow J."/>
            <person name="Eisen J.A."/>
            <person name="Markowitz V."/>
            <person name="Hugenholtz P."/>
            <person name="Kyrpides N.C."/>
            <person name="Klenk H.P."/>
        </authorList>
    </citation>
    <scope>NUCLEOTIDE SEQUENCE [LARGE SCALE GENOMIC DNA]</scope>
    <source>
        <strain evidence="3">ATCC 43644 / DSM 9630 / IS1B</strain>
    </source>
</reference>
<evidence type="ECO:0000313" key="3">
    <source>
        <dbReference type="Proteomes" id="UP000008631"/>
    </source>
</evidence>
<evidence type="ECO:0000313" key="2">
    <source>
        <dbReference type="EMBL" id="ADV60786.1"/>
    </source>
</evidence>
<evidence type="ECO:0000256" key="1">
    <source>
        <dbReference type="SAM" id="MobiDB-lite"/>
    </source>
</evidence>
<name>E8R691_ISOPI</name>
<dbReference type="InterPro" id="IPR052194">
    <property type="entry name" value="MESH1"/>
</dbReference>
<reference key="1">
    <citation type="submission" date="2010-11" db="EMBL/GenBank/DDBJ databases">
        <title>The complete sequence of chromosome of Isophaera pallida ATCC 43644.</title>
        <authorList>
            <consortium name="US DOE Joint Genome Institute (JGI-PGF)"/>
            <person name="Lucas S."/>
            <person name="Copeland A."/>
            <person name="Lapidus A."/>
            <person name="Bruce D."/>
            <person name="Goodwin L."/>
            <person name="Pitluck S."/>
            <person name="Kyrpides N."/>
            <person name="Mavromatis K."/>
            <person name="Pagani I."/>
            <person name="Ivanova N."/>
            <person name="Saunders E."/>
            <person name="Brettin T."/>
            <person name="Detter J.C."/>
            <person name="Han C."/>
            <person name="Tapia R."/>
            <person name="Land M."/>
            <person name="Hauser L."/>
            <person name="Markowitz V."/>
            <person name="Cheng J.-F."/>
            <person name="Hugenholtz P."/>
            <person name="Woyke T."/>
            <person name="Wu D."/>
            <person name="Eisen J.A."/>
        </authorList>
    </citation>
    <scope>NUCLEOTIDE SEQUENCE</scope>
    <source>
        <strain>ATCC 43644</strain>
    </source>
</reference>
<accession>E8R691</accession>
<dbReference type="KEGG" id="ipa:Isop_0189"/>
<dbReference type="HOGENOM" id="CLU_1281775_0_0_0"/>
<dbReference type="AlphaFoldDB" id="E8R691"/>